<proteinExistence type="predicted"/>
<evidence type="ECO:0000313" key="1">
    <source>
        <dbReference type="EMBL" id="PQM45502.1"/>
    </source>
</evidence>
<name>A0A2S8BFR1_9MYCO</name>
<dbReference type="EMBL" id="PPEA01000631">
    <property type="protein sequence ID" value="PQM45502.1"/>
    <property type="molecule type" value="Genomic_DNA"/>
</dbReference>
<sequence length="249" mass="27703">MSDLIEKAAEDPDAAWDFGRTRPEVEQLFGGEEGLLLSLEERWLTLLTAQLDRPEFDGIPAAQAYADLAARHCGLRGLLDVAARRAGRARSLQRDEHWIVEVYGGVAGRNMPKPSRMPPEEVTYRDWSQQHQRMIVMAELIRRAAENPDAALDFGCALPAVQRLFGGPEGLLLSLEQRWVTLLAAKLDQADFEEVPAEQARVDLAAHEQGLRALLDAAARRSERVRSVERDDEWIVEVYGGQAGAALAR</sequence>
<organism evidence="1 2">
    <name type="scientific">Mycobacterium talmoniae</name>
    <dbReference type="NCBI Taxonomy" id="1858794"/>
    <lineage>
        <taxon>Bacteria</taxon>
        <taxon>Bacillati</taxon>
        <taxon>Actinomycetota</taxon>
        <taxon>Actinomycetes</taxon>
        <taxon>Mycobacteriales</taxon>
        <taxon>Mycobacteriaceae</taxon>
        <taxon>Mycobacterium</taxon>
    </lineage>
</organism>
<evidence type="ECO:0000313" key="2">
    <source>
        <dbReference type="Proteomes" id="UP000238296"/>
    </source>
</evidence>
<accession>A0A2S8BFR1</accession>
<dbReference type="Proteomes" id="UP000238296">
    <property type="component" value="Unassembled WGS sequence"/>
</dbReference>
<comment type="caution">
    <text evidence="1">The sequence shown here is derived from an EMBL/GenBank/DDBJ whole genome shotgun (WGS) entry which is preliminary data.</text>
</comment>
<gene>
    <name evidence="1" type="ORF">C1Y40_04339</name>
</gene>
<protein>
    <submittedName>
        <fullName evidence="1">Uncharacterized protein</fullName>
    </submittedName>
</protein>
<dbReference type="AlphaFoldDB" id="A0A2S8BFR1"/>
<reference evidence="1 2" key="1">
    <citation type="journal article" date="2017" name="Int. J. Syst. Evol. Microbiol.">
        <title>Mycobacterium talmoniae sp. nov., a slowly growing mycobacterium isolated from human respiratory samples.</title>
        <authorList>
            <person name="Davidson R.M."/>
            <person name="DeGroote M.A."/>
            <person name="Marola J.L."/>
            <person name="Buss S."/>
            <person name="Jones V."/>
            <person name="McNeil M.R."/>
            <person name="Freifeld A.G."/>
            <person name="Elaine Epperson L."/>
            <person name="Hasan N.A."/>
            <person name="Jackson M."/>
            <person name="Iwen P.C."/>
            <person name="Salfinger M."/>
            <person name="Strong M."/>
        </authorList>
    </citation>
    <scope>NUCLEOTIDE SEQUENCE [LARGE SCALE GENOMIC DNA]</scope>
    <source>
        <strain evidence="1 2">ATCC BAA-2683</strain>
    </source>
</reference>